<evidence type="ECO:0000256" key="8">
    <source>
        <dbReference type="HAMAP-Rule" id="MF_00158"/>
    </source>
</evidence>
<feature type="binding site" evidence="8">
    <location>
        <position position="65"/>
    </location>
    <ligand>
        <name>beta-alanine</name>
        <dbReference type="ChEBI" id="CHEBI:57966"/>
    </ligand>
</feature>
<dbReference type="STRING" id="381751.SAMN05444391_1301"/>
<evidence type="ECO:0000313" key="10">
    <source>
        <dbReference type="Proteomes" id="UP000189810"/>
    </source>
</evidence>
<keyword evidence="4 8" id="KW-0566">Pantothenate biosynthesis</keyword>
<dbReference type="InterPro" id="IPR004821">
    <property type="entry name" value="Cyt_trans-like"/>
</dbReference>
<dbReference type="NCBIfam" id="TIGR00125">
    <property type="entry name" value="cyt_tran_rel"/>
    <property type="match status" value="1"/>
</dbReference>
<feature type="binding site" evidence="8">
    <location>
        <position position="157"/>
    </location>
    <ligand>
        <name>(R)-pantoate</name>
        <dbReference type="ChEBI" id="CHEBI:15980"/>
    </ligand>
</feature>
<dbReference type="GO" id="GO:0005524">
    <property type="term" value="F:ATP binding"/>
    <property type="evidence" value="ECO:0007669"/>
    <property type="project" value="UniProtKB-KW"/>
</dbReference>
<evidence type="ECO:0000256" key="1">
    <source>
        <dbReference type="ARBA" id="ARBA00004990"/>
    </source>
</evidence>
<keyword evidence="3 8" id="KW-0436">Ligase</keyword>
<feature type="binding site" evidence="8">
    <location>
        <position position="180"/>
    </location>
    <ligand>
        <name>ATP</name>
        <dbReference type="ChEBI" id="CHEBI:30616"/>
    </ligand>
</feature>
<gene>
    <name evidence="8" type="primary">panC</name>
    <name evidence="9" type="ORF">SAMN05444391_1301</name>
</gene>
<reference evidence="9 10" key="1">
    <citation type="submission" date="2016-11" db="EMBL/GenBank/DDBJ databases">
        <authorList>
            <person name="Jaros S."/>
            <person name="Januszkiewicz K."/>
            <person name="Wedrychowicz H."/>
        </authorList>
    </citation>
    <scope>NUCLEOTIDE SEQUENCE [LARGE SCALE GENOMIC DNA]</scope>
    <source>
        <strain evidence="9 10">DSM 19557</strain>
    </source>
</reference>
<evidence type="ECO:0000256" key="5">
    <source>
        <dbReference type="ARBA" id="ARBA00022741"/>
    </source>
</evidence>
<evidence type="ECO:0000256" key="3">
    <source>
        <dbReference type="ARBA" id="ARBA00022598"/>
    </source>
</evidence>
<comment type="subcellular location">
    <subcellularLocation>
        <location evidence="8">Cytoplasm</location>
    </subcellularLocation>
</comment>
<dbReference type="GO" id="GO:0005829">
    <property type="term" value="C:cytosol"/>
    <property type="evidence" value="ECO:0007669"/>
    <property type="project" value="TreeGrafter"/>
</dbReference>
<dbReference type="Pfam" id="PF02569">
    <property type="entry name" value="Pantoate_ligase"/>
    <property type="match status" value="1"/>
</dbReference>
<evidence type="ECO:0000256" key="4">
    <source>
        <dbReference type="ARBA" id="ARBA00022655"/>
    </source>
</evidence>
<dbReference type="InterPro" id="IPR042176">
    <property type="entry name" value="Pantoate_ligase_C"/>
</dbReference>
<dbReference type="CDD" id="cd00560">
    <property type="entry name" value="PanC"/>
    <property type="match status" value="1"/>
</dbReference>
<comment type="pathway">
    <text evidence="1 8">Cofactor biosynthesis; (R)-pantothenate biosynthesis; (R)-pantothenate from (R)-pantoate and beta-alanine: step 1/1.</text>
</comment>
<organism evidence="9 10">
    <name type="scientific">Thermocrinis minervae</name>
    <dbReference type="NCBI Taxonomy" id="381751"/>
    <lineage>
        <taxon>Bacteria</taxon>
        <taxon>Pseudomonadati</taxon>
        <taxon>Aquificota</taxon>
        <taxon>Aquificia</taxon>
        <taxon>Aquificales</taxon>
        <taxon>Aquificaceae</taxon>
        <taxon>Thermocrinis</taxon>
    </lineage>
</organism>
<feature type="active site" description="Proton donor" evidence="8">
    <location>
        <position position="41"/>
    </location>
</feature>
<evidence type="ECO:0000256" key="6">
    <source>
        <dbReference type="ARBA" id="ARBA00022840"/>
    </source>
</evidence>
<dbReference type="PANTHER" id="PTHR21299:SF1">
    <property type="entry name" value="PANTOATE--BETA-ALANINE LIGASE"/>
    <property type="match status" value="1"/>
</dbReference>
<feature type="binding site" evidence="8">
    <location>
        <begin position="34"/>
        <end position="41"/>
    </location>
    <ligand>
        <name>ATP</name>
        <dbReference type="ChEBI" id="CHEBI:30616"/>
    </ligand>
</feature>
<feature type="binding site" evidence="8">
    <location>
        <position position="65"/>
    </location>
    <ligand>
        <name>(R)-pantoate</name>
        <dbReference type="ChEBI" id="CHEBI:15980"/>
    </ligand>
</feature>
<name>A0A1M6T4S7_9AQUI</name>
<evidence type="ECO:0000256" key="7">
    <source>
        <dbReference type="ARBA" id="ARBA00048258"/>
    </source>
</evidence>
<protein>
    <recommendedName>
        <fullName evidence="8">Pantothenate synthetase</fullName>
        <shortName evidence="8">PS</shortName>
        <ecNumber evidence="8">6.3.2.1</ecNumber>
    </recommendedName>
    <alternativeName>
        <fullName evidence="8">Pantoate--beta-alanine ligase</fullName>
    </alternativeName>
    <alternativeName>
        <fullName evidence="8">Pantoate-activating enzyme</fullName>
    </alternativeName>
</protein>
<evidence type="ECO:0000256" key="2">
    <source>
        <dbReference type="ARBA" id="ARBA00009256"/>
    </source>
</evidence>
<dbReference type="Gene3D" id="3.40.50.620">
    <property type="entry name" value="HUPs"/>
    <property type="match status" value="1"/>
</dbReference>
<dbReference type="Gene3D" id="3.30.1300.10">
    <property type="entry name" value="Pantoate-beta-alanine ligase, C-terminal domain"/>
    <property type="match status" value="1"/>
</dbReference>
<comment type="similarity">
    <text evidence="2 8">Belongs to the pantothenate synthetase family.</text>
</comment>
<dbReference type="InterPro" id="IPR014729">
    <property type="entry name" value="Rossmann-like_a/b/a_fold"/>
</dbReference>
<evidence type="ECO:0000313" key="9">
    <source>
        <dbReference type="EMBL" id="SHK51947.1"/>
    </source>
</evidence>
<accession>A0A1M6T4S7</accession>
<dbReference type="GO" id="GO:0004592">
    <property type="term" value="F:pantoate-beta-alanine ligase activity"/>
    <property type="evidence" value="ECO:0007669"/>
    <property type="project" value="UniProtKB-UniRule"/>
</dbReference>
<sequence>MPKLFRKVREIRNFLRSFRCSNDNSNSIGFVPTMGYLHKGHRELIRRSKLQNDLTVVSIYVNPLQFGPGEDYETYPRDLERDLTVCEEEGVDVVFAPTDDEMYPEKPTIKIEIPGLTDVLEGAYRPGHFSGVATVVLKLFNIIQPDRAYFGEKDFQQLKVVQRLVKDLSIPIEIVPVPTVREEDGLAASSRNTYLKEEERQAATVIYRSLLLAQKLFSSGTRNAKDIKEAVLRALLSEKLVSKVDYVEIVDEEFRIRDDQVMEGDRLLVALRVGKVRLIDNWRFGDEAV</sequence>
<dbReference type="AlphaFoldDB" id="A0A1M6T4S7"/>
<dbReference type="SUPFAM" id="SSF52374">
    <property type="entry name" value="Nucleotidylyl transferase"/>
    <property type="match status" value="1"/>
</dbReference>
<dbReference type="EMBL" id="LT670846">
    <property type="protein sequence ID" value="SHK51947.1"/>
    <property type="molecule type" value="Genomic_DNA"/>
</dbReference>
<dbReference type="RefSeq" id="WP_079654396.1">
    <property type="nucleotide sequence ID" value="NZ_LT670846.1"/>
</dbReference>
<dbReference type="UniPathway" id="UPA00028">
    <property type="reaction ID" value="UER00005"/>
</dbReference>
<feature type="binding site" evidence="8">
    <location>
        <begin position="151"/>
        <end position="154"/>
    </location>
    <ligand>
        <name>ATP</name>
        <dbReference type="ChEBI" id="CHEBI:30616"/>
    </ligand>
</feature>
<dbReference type="HAMAP" id="MF_00158">
    <property type="entry name" value="PanC"/>
    <property type="match status" value="1"/>
</dbReference>
<keyword evidence="5 8" id="KW-0547">Nucleotide-binding</keyword>
<comment type="subunit">
    <text evidence="8">Homodimer.</text>
</comment>
<keyword evidence="8" id="KW-0963">Cytoplasm</keyword>
<comment type="function">
    <text evidence="8">Catalyzes the condensation of pantoate with beta-alanine in an ATP-dependent reaction via a pantoyl-adenylate intermediate.</text>
</comment>
<dbReference type="FunFam" id="3.40.50.620:FF:000013">
    <property type="entry name" value="Pantothenate synthetase"/>
    <property type="match status" value="1"/>
</dbReference>
<comment type="miscellaneous">
    <text evidence="8">The reaction proceeds by a bi uni uni bi ping pong mechanism.</text>
</comment>
<dbReference type="GO" id="GO:0015940">
    <property type="term" value="P:pantothenate biosynthetic process"/>
    <property type="evidence" value="ECO:0007669"/>
    <property type="project" value="UniProtKB-UniRule"/>
</dbReference>
<dbReference type="NCBIfam" id="TIGR00018">
    <property type="entry name" value="panC"/>
    <property type="match status" value="1"/>
</dbReference>
<keyword evidence="10" id="KW-1185">Reference proteome</keyword>
<comment type="catalytic activity">
    <reaction evidence="7 8">
        <text>(R)-pantoate + beta-alanine + ATP = (R)-pantothenate + AMP + diphosphate + H(+)</text>
        <dbReference type="Rhea" id="RHEA:10912"/>
        <dbReference type="ChEBI" id="CHEBI:15378"/>
        <dbReference type="ChEBI" id="CHEBI:15980"/>
        <dbReference type="ChEBI" id="CHEBI:29032"/>
        <dbReference type="ChEBI" id="CHEBI:30616"/>
        <dbReference type="ChEBI" id="CHEBI:33019"/>
        <dbReference type="ChEBI" id="CHEBI:57966"/>
        <dbReference type="ChEBI" id="CHEBI:456215"/>
        <dbReference type="EC" id="6.3.2.1"/>
    </reaction>
</comment>
<dbReference type="EC" id="6.3.2.1" evidence="8"/>
<proteinExistence type="inferred from homology"/>
<dbReference type="Proteomes" id="UP000189810">
    <property type="component" value="Chromosome I"/>
</dbReference>
<feature type="binding site" evidence="8">
    <location>
        <begin position="188"/>
        <end position="191"/>
    </location>
    <ligand>
        <name>ATP</name>
        <dbReference type="ChEBI" id="CHEBI:30616"/>
    </ligand>
</feature>
<dbReference type="PANTHER" id="PTHR21299">
    <property type="entry name" value="CYTIDYLATE KINASE/PANTOATE-BETA-ALANINE LIGASE"/>
    <property type="match status" value="1"/>
</dbReference>
<dbReference type="InterPro" id="IPR003721">
    <property type="entry name" value="Pantoate_ligase"/>
</dbReference>
<keyword evidence="6 8" id="KW-0067">ATP-binding</keyword>
<dbReference type="OrthoDB" id="9773087at2"/>